<dbReference type="PANTHER" id="PTHR23023">
    <property type="entry name" value="DIMETHYLANILINE MONOOXYGENASE"/>
    <property type="match status" value="1"/>
</dbReference>
<proteinExistence type="inferred from homology"/>
<dbReference type="GO" id="GO:0050660">
    <property type="term" value="F:flavin adenine dinucleotide binding"/>
    <property type="evidence" value="ECO:0007669"/>
    <property type="project" value="InterPro"/>
</dbReference>
<reference evidence="5 6" key="1">
    <citation type="submission" date="2013-11" db="EMBL/GenBank/DDBJ databases">
        <title>Genome sequencing of Stegodyphus mimosarum.</title>
        <authorList>
            <person name="Bechsgaard J."/>
        </authorList>
    </citation>
    <scope>NUCLEOTIDE SEQUENCE [LARGE SCALE GENOMIC DNA]</scope>
</reference>
<dbReference type="STRING" id="407821.A0A087UYV7"/>
<dbReference type="AlphaFoldDB" id="A0A087UYV7"/>
<keyword evidence="2" id="KW-0285">Flavoprotein</keyword>
<dbReference type="GO" id="GO:0004499">
    <property type="term" value="F:N,N-dimethylaniline monooxygenase activity"/>
    <property type="evidence" value="ECO:0007669"/>
    <property type="project" value="InterPro"/>
</dbReference>
<sequence>MLKEEGLNPICFEQTDKPGGTWNYREVSNMEGVASIMPTRHSEMYQYIKDFASEHDCFKHIQFNMMVTCVKRSKDYDETGRWVVT</sequence>
<evidence type="ECO:0000256" key="2">
    <source>
        <dbReference type="ARBA" id="ARBA00022630"/>
    </source>
</evidence>
<keyword evidence="3" id="KW-0274">FAD</keyword>
<dbReference type="EMBL" id="KK122340">
    <property type="protein sequence ID" value="KFM82546.1"/>
    <property type="molecule type" value="Genomic_DNA"/>
</dbReference>
<evidence type="ECO:0000313" key="6">
    <source>
        <dbReference type="Proteomes" id="UP000054359"/>
    </source>
</evidence>
<protein>
    <submittedName>
        <fullName evidence="5">Dimethylaniline monooxygenase [N-oxide-forming] 3</fullName>
    </submittedName>
</protein>
<keyword evidence="6" id="KW-1185">Reference proteome</keyword>
<comment type="similarity">
    <text evidence="1">Belongs to the FMO family.</text>
</comment>
<dbReference type="InterPro" id="IPR036188">
    <property type="entry name" value="FAD/NAD-bd_sf"/>
</dbReference>
<feature type="non-terminal residue" evidence="5">
    <location>
        <position position="85"/>
    </location>
</feature>
<organism evidence="5 6">
    <name type="scientific">Stegodyphus mimosarum</name>
    <name type="common">African social velvet spider</name>
    <dbReference type="NCBI Taxonomy" id="407821"/>
    <lineage>
        <taxon>Eukaryota</taxon>
        <taxon>Metazoa</taxon>
        <taxon>Ecdysozoa</taxon>
        <taxon>Arthropoda</taxon>
        <taxon>Chelicerata</taxon>
        <taxon>Arachnida</taxon>
        <taxon>Araneae</taxon>
        <taxon>Araneomorphae</taxon>
        <taxon>Entelegynae</taxon>
        <taxon>Eresoidea</taxon>
        <taxon>Eresidae</taxon>
        <taxon>Stegodyphus</taxon>
    </lineage>
</organism>
<dbReference type="Pfam" id="PF00743">
    <property type="entry name" value="FMO-like"/>
    <property type="match status" value="1"/>
</dbReference>
<dbReference type="InterPro" id="IPR050346">
    <property type="entry name" value="FMO-like"/>
</dbReference>
<dbReference type="GO" id="GO:0050661">
    <property type="term" value="F:NADP binding"/>
    <property type="evidence" value="ECO:0007669"/>
    <property type="project" value="InterPro"/>
</dbReference>
<dbReference type="OrthoDB" id="6428144at2759"/>
<dbReference type="Gene3D" id="3.50.50.60">
    <property type="entry name" value="FAD/NAD(P)-binding domain"/>
    <property type="match status" value="1"/>
</dbReference>
<keyword evidence="5" id="KW-0503">Monooxygenase</keyword>
<evidence type="ECO:0000256" key="3">
    <source>
        <dbReference type="ARBA" id="ARBA00022827"/>
    </source>
</evidence>
<accession>A0A087UYV7</accession>
<evidence type="ECO:0000256" key="4">
    <source>
        <dbReference type="ARBA" id="ARBA00023002"/>
    </source>
</evidence>
<dbReference type="InterPro" id="IPR020946">
    <property type="entry name" value="Flavin_mOase-like"/>
</dbReference>
<evidence type="ECO:0000256" key="1">
    <source>
        <dbReference type="ARBA" id="ARBA00009183"/>
    </source>
</evidence>
<dbReference type="SUPFAM" id="SSF51905">
    <property type="entry name" value="FAD/NAD(P)-binding domain"/>
    <property type="match status" value="1"/>
</dbReference>
<gene>
    <name evidence="5" type="ORF">X975_10541</name>
</gene>
<keyword evidence="4" id="KW-0560">Oxidoreductase</keyword>
<evidence type="ECO:0000313" key="5">
    <source>
        <dbReference type="EMBL" id="KFM82546.1"/>
    </source>
</evidence>
<name>A0A087UYV7_STEMI</name>
<dbReference type="Proteomes" id="UP000054359">
    <property type="component" value="Unassembled WGS sequence"/>
</dbReference>